<reference evidence="2 3" key="1">
    <citation type="submission" date="2017-11" db="EMBL/GenBank/DDBJ databases">
        <title>De novo assembly and phasing of dikaryotic genomes from two isolates of Puccinia coronata f. sp. avenae, the causal agent of oat crown rust.</title>
        <authorList>
            <person name="Miller M.E."/>
            <person name="Zhang Y."/>
            <person name="Omidvar V."/>
            <person name="Sperschneider J."/>
            <person name="Schwessinger B."/>
            <person name="Raley C."/>
            <person name="Palmer J.M."/>
            <person name="Garnica D."/>
            <person name="Upadhyaya N."/>
            <person name="Rathjen J."/>
            <person name="Taylor J.M."/>
            <person name="Park R.F."/>
            <person name="Dodds P.N."/>
            <person name="Hirsch C.D."/>
            <person name="Kianian S.F."/>
            <person name="Figueroa M."/>
        </authorList>
    </citation>
    <scope>NUCLEOTIDE SEQUENCE [LARGE SCALE GENOMIC DNA]</scope>
    <source>
        <strain evidence="2">12NC29</strain>
    </source>
</reference>
<evidence type="ECO:0000313" key="2">
    <source>
        <dbReference type="EMBL" id="PLW41087.1"/>
    </source>
</evidence>
<keyword evidence="3" id="KW-1185">Reference proteome</keyword>
<dbReference type="OrthoDB" id="2518385at2759"/>
<sequence>MESATTPVPPKGSPNGWDKRNGHLGAAWASLLPDEKAVFSPPIFQCLSRIPYTIANKEDDENEEIQLSDAEKELYKPLYQNLVNHKKVQSILSKGPESTTTQSSIFKQAEQSLTKLNLGACKPPHALPCMPHAVRTPTNGVRTAGLACGPAGQACWPCTPVRRACRPCMPSGQACTAGTPVRSGSRKPLESRGLREPLGTLIRVLLGTLIRVLLGYQTGTLIRVPNGTLIKVPSGTLIRVPNGTLIRVPLGTFIRVPFGTLIRVPVWYPYKGTGLVPL</sequence>
<dbReference type="EMBL" id="PGCJ01000173">
    <property type="protein sequence ID" value="PLW41087.1"/>
    <property type="molecule type" value="Genomic_DNA"/>
</dbReference>
<feature type="region of interest" description="Disordered" evidence="1">
    <location>
        <begin position="1"/>
        <end position="20"/>
    </location>
</feature>
<gene>
    <name evidence="2" type="ORF">PCANC_22284</name>
</gene>
<evidence type="ECO:0000313" key="3">
    <source>
        <dbReference type="Proteomes" id="UP000235388"/>
    </source>
</evidence>
<evidence type="ECO:0000256" key="1">
    <source>
        <dbReference type="SAM" id="MobiDB-lite"/>
    </source>
</evidence>
<accession>A0A2N5UTX1</accession>
<dbReference type="Proteomes" id="UP000235388">
    <property type="component" value="Unassembled WGS sequence"/>
</dbReference>
<protein>
    <submittedName>
        <fullName evidence="2">Uncharacterized protein</fullName>
    </submittedName>
</protein>
<organism evidence="2 3">
    <name type="scientific">Puccinia coronata f. sp. avenae</name>
    <dbReference type="NCBI Taxonomy" id="200324"/>
    <lineage>
        <taxon>Eukaryota</taxon>
        <taxon>Fungi</taxon>
        <taxon>Dikarya</taxon>
        <taxon>Basidiomycota</taxon>
        <taxon>Pucciniomycotina</taxon>
        <taxon>Pucciniomycetes</taxon>
        <taxon>Pucciniales</taxon>
        <taxon>Pucciniaceae</taxon>
        <taxon>Puccinia</taxon>
    </lineage>
</organism>
<comment type="caution">
    <text evidence="2">The sequence shown here is derived from an EMBL/GenBank/DDBJ whole genome shotgun (WGS) entry which is preliminary data.</text>
</comment>
<proteinExistence type="predicted"/>
<dbReference type="AlphaFoldDB" id="A0A2N5UTX1"/>
<name>A0A2N5UTX1_9BASI</name>